<dbReference type="PROSITE" id="PS50850">
    <property type="entry name" value="MFS"/>
    <property type="match status" value="1"/>
</dbReference>
<feature type="transmembrane region" description="Helical" evidence="5">
    <location>
        <begin position="452"/>
        <end position="475"/>
    </location>
</feature>
<proteinExistence type="predicted"/>
<feature type="transmembrane region" description="Helical" evidence="5">
    <location>
        <begin position="247"/>
        <end position="269"/>
    </location>
</feature>
<evidence type="ECO:0000256" key="1">
    <source>
        <dbReference type="ARBA" id="ARBA00004141"/>
    </source>
</evidence>
<reference evidence="7" key="1">
    <citation type="submission" date="2023-10" db="EMBL/GenBank/DDBJ databases">
        <title>Genome assembly of Pristionchus species.</title>
        <authorList>
            <person name="Yoshida K."/>
            <person name="Sommer R.J."/>
        </authorList>
    </citation>
    <scope>NUCLEOTIDE SEQUENCE</scope>
    <source>
        <strain evidence="7">RS5133</strain>
    </source>
</reference>
<feature type="non-terminal residue" evidence="7">
    <location>
        <position position="1"/>
    </location>
</feature>
<dbReference type="AlphaFoldDB" id="A0AAV5VY12"/>
<dbReference type="Gene3D" id="1.20.1250.20">
    <property type="entry name" value="MFS general substrate transporter like domains"/>
    <property type="match status" value="1"/>
</dbReference>
<dbReference type="InterPro" id="IPR036259">
    <property type="entry name" value="MFS_trans_sf"/>
</dbReference>
<dbReference type="InterPro" id="IPR005828">
    <property type="entry name" value="MFS_sugar_transport-like"/>
</dbReference>
<feature type="transmembrane region" description="Helical" evidence="5">
    <location>
        <begin position="426"/>
        <end position="446"/>
    </location>
</feature>
<evidence type="ECO:0000256" key="5">
    <source>
        <dbReference type="SAM" id="Phobius"/>
    </source>
</evidence>
<keyword evidence="4 5" id="KW-0472">Membrane</keyword>
<keyword evidence="2 5" id="KW-0812">Transmembrane</keyword>
<name>A0AAV5VY12_9BILA</name>
<protein>
    <recommendedName>
        <fullName evidence="6">Major facilitator superfamily (MFS) profile domain-containing protein</fullName>
    </recommendedName>
</protein>
<dbReference type="PANTHER" id="PTHR24064">
    <property type="entry name" value="SOLUTE CARRIER FAMILY 22 MEMBER"/>
    <property type="match status" value="1"/>
</dbReference>
<evidence type="ECO:0000313" key="8">
    <source>
        <dbReference type="Proteomes" id="UP001432322"/>
    </source>
</evidence>
<accession>A0AAV5VY12</accession>
<dbReference type="EMBL" id="BTSY01000004">
    <property type="protein sequence ID" value="GMT24721.1"/>
    <property type="molecule type" value="Genomic_DNA"/>
</dbReference>
<evidence type="ECO:0000256" key="2">
    <source>
        <dbReference type="ARBA" id="ARBA00022692"/>
    </source>
</evidence>
<evidence type="ECO:0000256" key="4">
    <source>
        <dbReference type="ARBA" id="ARBA00023136"/>
    </source>
</evidence>
<comment type="caution">
    <text evidence="7">The sequence shown here is derived from an EMBL/GenBank/DDBJ whole genome shotgun (WGS) entry which is preliminary data.</text>
</comment>
<gene>
    <name evidence="7" type="ORF">PFISCL1PPCAC_16018</name>
</gene>
<feature type="transmembrane region" description="Helical" evidence="5">
    <location>
        <begin position="398"/>
        <end position="419"/>
    </location>
</feature>
<dbReference type="InterPro" id="IPR005829">
    <property type="entry name" value="Sugar_transporter_CS"/>
</dbReference>
<evidence type="ECO:0000313" key="7">
    <source>
        <dbReference type="EMBL" id="GMT24721.1"/>
    </source>
</evidence>
<dbReference type="SUPFAM" id="SSF103473">
    <property type="entry name" value="MFS general substrate transporter"/>
    <property type="match status" value="1"/>
</dbReference>
<organism evidence="7 8">
    <name type="scientific">Pristionchus fissidentatus</name>
    <dbReference type="NCBI Taxonomy" id="1538716"/>
    <lineage>
        <taxon>Eukaryota</taxon>
        <taxon>Metazoa</taxon>
        <taxon>Ecdysozoa</taxon>
        <taxon>Nematoda</taxon>
        <taxon>Chromadorea</taxon>
        <taxon>Rhabditida</taxon>
        <taxon>Rhabditina</taxon>
        <taxon>Diplogasteromorpha</taxon>
        <taxon>Diplogasteroidea</taxon>
        <taxon>Neodiplogasteridae</taxon>
        <taxon>Pristionchus</taxon>
    </lineage>
</organism>
<dbReference type="GO" id="GO:0022857">
    <property type="term" value="F:transmembrane transporter activity"/>
    <property type="evidence" value="ECO:0007669"/>
    <property type="project" value="InterPro"/>
</dbReference>
<keyword evidence="3 5" id="KW-1133">Transmembrane helix</keyword>
<feature type="transmembrane region" description="Helical" evidence="5">
    <location>
        <begin position="487"/>
        <end position="511"/>
    </location>
</feature>
<feature type="transmembrane region" description="Helical" evidence="5">
    <location>
        <begin position="223"/>
        <end position="240"/>
    </location>
</feature>
<evidence type="ECO:0000259" key="6">
    <source>
        <dbReference type="PROSITE" id="PS50850"/>
    </source>
</evidence>
<evidence type="ECO:0000256" key="3">
    <source>
        <dbReference type="ARBA" id="ARBA00022989"/>
    </source>
</evidence>
<sequence length="576" mass="64325">SRPAEEGKEKEEVKEKKKKMKFDEFLFSHLGEMGKYQKIQFTLVCLPTIFCAMHALSWTFSGIQIPHRCALDEEAKGDKYSGYWNELGGDINRTEKCIDDNWNPVKPDAAGARCTYQECAWNSGKNDTSCPSTDFVFDSSRVAQSAMGRWDIVCDRAWIKATVQAAYYIGQMAGSMTFGMLGDRIGRKKVFFIAIALQIVCGFLQSVAPTWWLYAVVRAGTGFSHPGIFVIAVVIGMELVGPSYRKLASVITGLFFAVGQIILGVVAMYVTDYQWLHVALTAPALIFLSYWWLVPESARWLVSVRRFHEADKVLQNAAKINGVTLPDQWWTLLDGEEKSKEVEEQAQPVAPRQYGFADLMKTPELRKRALVVFYLWPVVSMVYYGLSMKSDILGGDIYVNFIIGGFIEMPALFLVFLFIDKIGRRYVLTIGYGLAGICLLTNLAIPDTAPRWIALVQLLISRGAITATYASIYMFSPELFPTVVRNSAMGVCSTVARVGAISASFMAMWIAERYGKAWMIIPFGVMSILAAVLIIVFLPETMGKPLPATIEEIEDSALQMDEVQMESLTKTVDEEA</sequence>
<dbReference type="InterPro" id="IPR020846">
    <property type="entry name" value="MFS_dom"/>
</dbReference>
<comment type="subcellular location">
    <subcellularLocation>
        <location evidence="1">Membrane</location>
        <topology evidence="1">Multi-pass membrane protein</topology>
    </subcellularLocation>
</comment>
<dbReference type="PROSITE" id="PS00216">
    <property type="entry name" value="SUGAR_TRANSPORT_1"/>
    <property type="match status" value="1"/>
</dbReference>
<dbReference type="GO" id="GO:0016020">
    <property type="term" value="C:membrane"/>
    <property type="evidence" value="ECO:0007669"/>
    <property type="project" value="UniProtKB-SubCell"/>
</dbReference>
<feature type="transmembrane region" description="Helical" evidence="5">
    <location>
        <begin position="369"/>
        <end position="386"/>
    </location>
</feature>
<dbReference type="Pfam" id="PF00083">
    <property type="entry name" value="Sugar_tr"/>
    <property type="match status" value="1"/>
</dbReference>
<feature type="transmembrane region" description="Helical" evidence="5">
    <location>
        <begin position="190"/>
        <end position="217"/>
    </location>
</feature>
<keyword evidence="8" id="KW-1185">Reference proteome</keyword>
<dbReference type="CDD" id="cd17317">
    <property type="entry name" value="MFS_SLC22"/>
    <property type="match status" value="1"/>
</dbReference>
<dbReference type="Proteomes" id="UP001432322">
    <property type="component" value="Unassembled WGS sequence"/>
</dbReference>
<feature type="transmembrane region" description="Helical" evidence="5">
    <location>
        <begin position="39"/>
        <end position="58"/>
    </location>
</feature>
<feature type="domain" description="Major facilitator superfamily (MFS) profile" evidence="6">
    <location>
        <begin position="81"/>
        <end position="542"/>
    </location>
</feature>
<feature type="transmembrane region" description="Helical" evidence="5">
    <location>
        <begin position="275"/>
        <end position="293"/>
    </location>
</feature>
<feature type="transmembrane region" description="Helical" evidence="5">
    <location>
        <begin position="517"/>
        <end position="538"/>
    </location>
</feature>